<dbReference type="Proteomes" id="UP001054945">
    <property type="component" value="Unassembled WGS sequence"/>
</dbReference>
<keyword evidence="3" id="KW-1185">Reference proteome</keyword>
<reference evidence="2 3" key="1">
    <citation type="submission" date="2021-06" db="EMBL/GenBank/DDBJ databases">
        <title>Caerostris extrusa draft genome.</title>
        <authorList>
            <person name="Kono N."/>
            <person name="Arakawa K."/>
        </authorList>
    </citation>
    <scope>NUCLEOTIDE SEQUENCE [LARGE SCALE GENOMIC DNA]</scope>
</reference>
<evidence type="ECO:0000313" key="3">
    <source>
        <dbReference type="Proteomes" id="UP001054945"/>
    </source>
</evidence>
<protein>
    <submittedName>
        <fullName evidence="2">Protein unc-79 homolog</fullName>
    </submittedName>
</protein>
<name>A0AAV4PE94_CAEEX</name>
<dbReference type="Pfam" id="PF14776">
    <property type="entry name" value="UNC-79"/>
    <property type="match status" value="1"/>
</dbReference>
<proteinExistence type="predicted"/>
<evidence type="ECO:0000256" key="1">
    <source>
        <dbReference type="SAM" id="MobiDB-lite"/>
    </source>
</evidence>
<dbReference type="PANTHER" id="PTHR21696">
    <property type="entry name" value="PROTEIN UNC-79 HOMOLOG"/>
    <property type="match status" value="1"/>
</dbReference>
<gene>
    <name evidence="2" type="primary">Unc79</name>
    <name evidence="2" type="ORF">CEXT_402251</name>
</gene>
<accession>A0AAV4PE94</accession>
<sequence>MCGDLPQRRARNKPYASYNNTFALGMDPETQSYMVEAVVSLLHEAEPVNQKHSQETTNGQEDGEESREATIVEERQLLSKYGIWLLVGLCTPNEHTPDESLGRLLSMLFQWFHYTACLPDDYAKVGGHWESWPSYPVQIKEGLKRLICLAPYDILTVEVWEYIMPYWMDALRHEAVEADKVLDPDLSPLAFTAEQMYMFLIKRFKNSSAPVQEQALYWLQILSMLEVPVPLELLYSMFTDGVKNMTARDKN</sequence>
<organism evidence="2 3">
    <name type="scientific">Caerostris extrusa</name>
    <name type="common">Bark spider</name>
    <name type="synonym">Caerostris bankana</name>
    <dbReference type="NCBI Taxonomy" id="172846"/>
    <lineage>
        <taxon>Eukaryota</taxon>
        <taxon>Metazoa</taxon>
        <taxon>Ecdysozoa</taxon>
        <taxon>Arthropoda</taxon>
        <taxon>Chelicerata</taxon>
        <taxon>Arachnida</taxon>
        <taxon>Araneae</taxon>
        <taxon>Araneomorphae</taxon>
        <taxon>Entelegynae</taxon>
        <taxon>Araneoidea</taxon>
        <taxon>Araneidae</taxon>
        <taxon>Caerostris</taxon>
    </lineage>
</organism>
<dbReference type="EMBL" id="BPLR01004545">
    <property type="protein sequence ID" value="GIX95632.1"/>
    <property type="molecule type" value="Genomic_DNA"/>
</dbReference>
<feature type="region of interest" description="Disordered" evidence="1">
    <location>
        <begin position="46"/>
        <end position="67"/>
    </location>
</feature>
<comment type="caution">
    <text evidence="2">The sequence shown here is derived from an EMBL/GenBank/DDBJ whole genome shotgun (WGS) entry which is preliminary data.</text>
</comment>
<evidence type="ECO:0000313" key="2">
    <source>
        <dbReference type="EMBL" id="GIX95632.1"/>
    </source>
</evidence>
<dbReference type="PANTHER" id="PTHR21696:SF2">
    <property type="entry name" value="PROTEIN UNC-79 HOMOLOG"/>
    <property type="match status" value="1"/>
</dbReference>
<dbReference type="AlphaFoldDB" id="A0AAV4PE94"/>
<dbReference type="InterPro" id="IPR024855">
    <property type="entry name" value="UNC79"/>
</dbReference>